<evidence type="ECO:0000256" key="5">
    <source>
        <dbReference type="ARBA" id="ARBA00022839"/>
    </source>
</evidence>
<dbReference type="InterPro" id="IPR032466">
    <property type="entry name" value="Metal_Hydrolase"/>
</dbReference>
<dbReference type="Proteomes" id="UP000595278">
    <property type="component" value="Chromosome"/>
</dbReference>
<dbReference type="PIRSF" id="PIRSF005902">
    <property type="entry name" value="DNase_TatD"/>
    <property type="match status" value="1"/>
</dbReference>
<evidence type="ECO:0000313" key="9">
    <source>
        <dbReference type="Proteomes" id="UP000595278"/>
    </source>
</evidence>
<dbReference type="PROSITE" id="PS01090">
    <property type="entry name" value="TATD_2"/>
    <property type="match status" value="1"/>
</dbReference>
<evidence type="ECO:0000256" key="4">
    <source>
        <dbReference type="ARBA" id="ARBA00022801"/>
    </source>
</evidence>
<dbReference type="SUPFAM" id="SSF51556">
    <property type="entry name" value="Metallo-dependent hydrolases"/>
    <property type="match status" value="1"/>
</dbReference>
<evidence type="ECO:0000256" key="3">
    <source>
        <dbReference type="ARBA" id="ARBA00022723"/>
    </source>
</evidence>
<dbReference type="FunFam" id="3.20.20.140:FF:000018">
    <property type="entry name" value="3'-5' ssDNA/RNA exonuclease TatD"/>
    <property type="match status" value="1"/>
</dbReference>
<evidence type="ECO:0000256" key="6">
    <source>
        <dbReference type="ARBA" id="ARBA00022842"/>
    </source>
</evidence>
<protein>
    <submittedName>
        <fullName evidence="8">TatD family hydrolase</fullName>
    </submittedName>
</protein>
<dbReference type="InterPro" id="IPR050891">
    <property type="entry name" value="TatD-type_Hydrolase"/>
</dbReference>
<evidence type="ECO:0000256" key="2">
    <source>
        <dbReference type="ARBA" id="ARBA00022722"/>
    </source>
</evidence>
<feature type="binding site" evidence="7">
    <location>
        <position position="161"/>
    </location>
    <ligand>
        <name>a divalent metal cation</name>
        <dbReference type="ChEBI" id="CHEBI:60240"/>
        <label>2</label>
    </ligand>
</feature>
<keyword evidence="9" id="KW-1185">Reference proteome</keyword>
<dbReference type="RefSeq" id="WP_201091545.1">
    <property type="nucleotide sequence ID" value="NZ_CP067393.1"/>
</dbReference>
<dbReference type="PROSITE" id="PS01091">
    <property type="entry name" value="TATD_3"/>
    <property type="match status" value="1"/>
</dbReference>
<evidence type="ECO:0000256" key="1">
    <source>
        <dbReference type="ARBA" id="ARBA00022490"/>
    </source>
</evidence>
<proteinExistence type="predicted"/>
<feature type="binding site" evidence="7">
    <location>
        <position position="100"/>
    </location>
    <ligand>
        <name>a divalent metal cation</name>
        <dbReference type="ChEBI" id="CHEBI:60240"/>
        <label>1</label>
    </ligand>
</feature>
<name>A0A974NEM4_9GAMM</name>
<keyword evidence="5" id="KW-0269">Exonuclease</keyword>
<dbReference type="AlphaFoldDB" id="A0A974NEM4"/>
<dbReference type="Pfam" id="PF01026">
    <property type="entry name" value="TatD_DNase"/>
    <property type="match status" value="1"/>
</dbReference>
<keyword evidence="4 8" id="KW-0378">Hydrolase</keyword>
<evidence type="ECO:0000313" key="8">
    <source>
        <dbReference type="EMBL" id="QQP85210.1"/>
    </source>
</evidence>
<dbReference type="KEGG" id="eaz:JHT90_12600"/>
<keyword evidence="6" id="KW-0460">Magnesium</keyword>
<dbReference type="GO" id="GO:0004527">
    <property type="term" value="F:exonuclease activity"/>
    <property type="evidence" value="ECO:0007669"/>
    <property type="project" value="UniProtKB-KW"/>
</dbReference>
<dbReference type="InterPro" id="IPR018228">
    <property type="entry name" value="DNase_TatD-rel_CS"/>
</dbReference>
<dbReference type="PANTHER" id="PTHR10060:SF15">
    <property type="entry name" value="DEOXYRIBONUCLEASE TATDN1"/>
    <property type="match status" value="1"/>
</dbReference>
<keyword evidence="1" id="KW-0963">Cytoplasm</keyword>
<feature type="binding site" evidence="7">
    <location>
        <position position="212"/>
    </location>
    <ligand>
        <name>a divalent metal cation</name>
        <dbReference type="ChEBI" id="CHEBI:60240"/>
        <label>1</label>
    </ligand>
</feature>
<accession>A0A974NEM4</accession>
<dbReference type="InterPro" id="IPR001130">
    <property type="entry name" value="TatD-like"/>
</dbReference>
<feature type="binding site" evidence="7">
    <location>
        <position position="136"/>
    </location>
    <ligand>
        <name>a divalent metal cation</name>
        <dbReference type="ChEBI" id="CHEBI:60240"/>
        <label>2</label>
    </ligand>
</feature>
<dbReference type="GO" id="GO:0046872">
    <property type="term" value="F:metal ion binding"/>
    <property type="evidence" value="ECO:0007669"/>
    <property type="project" value="UniProtKB-KW"/>
</dbReference>
<keyword evidence="3 7" id="KW-0479">Metal-binding</keyword>
<sequence>MNQPYLIDIGINLTNKSFKKDLTQVLQRAYQAQVLQMVITGTSEQESQQAVELCQEYDKTATQLFSTVGIHPHHAKEWHSDTLTTLKQLLAEPTVKAVGECGLDFNRDFSPRPVQERVFEEQLILAIESGKPVFMHERDADDRFIAILKQYRDQLSAAVIHCFTGEKKVLYQYLDMDLHIGITGWICDERRGEHLQHLVKDIPTGRLMIETDGPYLLPRTLKTKPQDRRNEPAFLPEVLNTVARCRQETAQQTGIHTTACAQAFFKLPSIN</sequence>
<dbReference type="EMBL" id="CP067393">
    <property type="protein sequence ID" value="QQP85210.1"/>
    <property type="molecule type" value="Genomic_DNA"/>
</dbReference>
<dbReference type="Gene3D" id="3.20.20.140">
    <property type="entry name" value="Metal-dependent hydrolases"/>
    <property type="match status" value="1"/>
</dbReference>
<gene>
    <name evidence="8" type="ORF">JHT90_12600</name>
</gene>
<keyword evidence="2" id="KW-0540">Nuclease</keyword>
<dbReference type="CDD" id="cd01310">
    <property type="entry name" value="TatD_DNAse"/>
    <property type="match status" value="1"/>
</dbReference>
<reference evidence="8 9" key="1">
    <citation type="submission" date="2021-01" db="EMBL/GenBank/DDBJ databases">
        <title>Entomomonas sp. F2A isolated from a house cricket (Acheta domesticus).</title>
        <authorList>
            <person name="Spergser J."/>
            <person name="Busse H.-J."/>
        </authorList>
    </citation>
    <scope>NUCLEOTIDE SEQUENCE [LARGE SCALE GENOMIC DNA]</scope>
    <source>
        <strain evidence="8 9">F2A</strain>
    </source>
</reference>
<organism evidence="8 9">
    <name type="scientific">Entomomonas asaccharolytica</name>
    <dbReference type="NCBI Taxonomy" id="2785331"/>
    <lineage>
        <taxon>Bacteria</taxon>
        <taxon>Pseudomonadati</taxon>
        <taxon>Pseudomonadota</taxon>
        <taxon>Gammaproteobacteria</taxon>
        <taxon>Pseudomonadales</taxon>
        <taxon>Pseudomonadaceae</taxon>
        <taxon>Entomomonas</taxon>
    </lineage>
</organism>
<evidence type="ECO:0000256" key="7">
    <source>
        <dbReference type="PIRSR" id="PIRSR005902-1"/>
    </source>
</evidence>
<dbReference type="PANTHER" id="PTHR10060">
    <property type="entry name" value="TATD FAMILY DEOXYRIBONUCLEASE"/>
    <property type="match status" value="1"/>
</dbReference>